<accession>L9ZZA7</accession>
<evidence type="ECO:0000256" key="1">
    <source>
        <dbReference type="ARBA" id="ARBA00022603"/>
    </source>
</evidence>
<feature type="domain" description="Type II methyltransferase M.Eco57I C-terminal" evidence="4">
    <location>
        <begin position="116"/>
        <end position="328"/>
    </location>
</feature>
<dbReference type="InterPro" id="IPR029063">
    <property type="entry name" value="SAM-dependent_MTases_sf"/>
</dbReference>
<dbReference type="AlphaFoldDB" id="L9ZZA7"/>
<dbReference type="PANTHER" id="PTHR33841">
    <property type="entry name" value="DNA METHYLTRANSFERASE YEEA-RELATED"/>
    <property type="match status" value="1"/>
</dbReference>
<dbReference type="Proteomes" id="UP000011511">
    <property type="component" value="Unassembled WGS sequence"/>
</dbReference>
<comment type="caution">
    <text evidence="5">The sequence shown here is derived from an EMBL/GenBank/DDBJ whole genome shotgun (WGS) entry which is preliminary data.</text>
</comment>
<dbReference type="Gene3D" id="3.40.50.150">
    <property type="entry name" value="Vaccinia Virus protein VP39"/>
    <property type="match status" value="1"/>
</dbReference>
<dbReference type="GO" id="GO:0032259">
    <property type="term" value="P:methylation"/>
    <property type="evidence" value="ECO:0007669"/>
    <property type="project" value="UniProtKB-KW"/>
</dbReference>
<dbReference type="PATRIC" id="fig|1227494.3.peg.609"/>
<dbReference type="EMBL" id="AOIK01000011">
    <property type="protein sequence ID" value="ELY90458.1"/>
    <property type="molecule type" value="Genomic_DNA"/>
</dbReference>
<gene>
    <name evidence="5" type="ORF">C485_03093</name>
</gene>
<protein>
    <submittedName>
        <fullName evidence="5">Type i restriction-modification system methyltransferase subunit</fullName>
    </submittedName>
</protein>
<evidence type="ECO:0000256" key="2">
    <source>
        <dbReference type="ARBA" id="ARBA00022679"/>
    </source>
</evidence>
<keyword evidence="6" id="KW-1185">Reference proteome</keyword>
<keyword evidence="1 5" id="KW-0489">Methyltransferase</keyword>
<organism evidence="5 6">
    <name type="scientific">Natrinema altunense (strain JCM 12890 / CGMCC 1.3731 / AJ2)</name>
    <dbReference type="NCBI Taxonomy" id="1227494"/>
    <lineage>
        <taxon>Archaea</taxon>
        <taxon>Methanobacteriati</taxon>
        <taxon>Methanobacteriota</taxon>
        <taxon>Stenosarchaea group</taxon>
        <taxon>Halobacteria</taxon>
        <taxon>Halobacteriales</taxon>
        <taxon>Natrialbaceae</taxon>
        <taxon>Natrinema</taxon>
    </lineage>
</organism>
<dbReference type="GO" id="GO:0008168">
    <property type="term" value="F:methyltransferase activity"/>
    <property type="evidence" value="ECO:0007669"/>
    <property type="project" value="UniProtKB-KW"/>
</dbReference>
<evidence type="ECO:0000256" key="3">
    <source>
        <dbReference type="ARBA" id="ARBA00022691"/>
    </source>
</evidence>
<keyword evidence="2 5" id="KW-0808">Transferase</keyword>
<dbReference type="InterPro" id="IPR050953">
    <property type="entry name" value="N4_N6_ade-DNA_methylase"/>
</dbReference>
<reference evidence="5 6" key="1">
    <citation type="journal article" date="2014" name="PLoS Genet.">
        <title>Phylogenetically driven sequencing of extremely halophilic archaea reveals strategies for static and dynamic osmo-response.</title>
        <authorList>
            <person name="Becker E.A."/>
            <person name="Seitzer P.M."/>
            <person name="Tritt A."/>
            <person name="Larsen D."/>
            <person name="Krusor M."/>
            <person name="Yao A.I."/>
            <person name="Wu D."/>
            <person name="Madern D."/>
            <person name="Eisen J.A."/>
            <person name="Darling A.E."/>
            <person name="Facciotti M.T."/>
        </authorList>
    </citation>
    <scope>NUCLEOTIDE SEQUENCE [LARGE SCALE GENOMIC DNA]</scope>
    <source>
        <strain evidence="5 6">JCM 12890</strain>
    </source>
</reference>
<evidence type="ECO:0000313" key="6">
    <source>
        <dbReference type="Proteomes" id="UP000011511"/>
    </source>
</evidence>
<dbReference type="PANTHER" id="PTHR33841:SF5">
    <property type="entry name" value="DNA METHYLASE (MODIFICATION METHYLASE) (METHYLTRANSFERASE)-RELATED"/>
    <property type="match status" value="1"/>
</dbReference>
<dbReference type="Pfam" id="PF22837">
    <property type="entry name" value="M_Eco57I_C"/>
    <property type="match status" value="1"/>
</dbReference>
<name>L9ZZA7_NATA2</name>
<proteinExistence type="predicted"/>
<sequence length="385" mass="44276">MAAIIPSRIFDTKFGEDIKEYLLDEFSIHGIIQFDESVDVFESVKATPSIMLLEKGDPPEHHKTKFLKITSWEDGLTPKRLLSETDSETVVSTRTDIAQELLSHRERWSFYLGETEVREFPEATDFREIATIQRGIATGANDFFCLTQDEVDEWSIPRMYRKPIIRTARGLSIVNITTDDWEQWKRDGDEVWLLYCYTEDGVCEISDIKSLGVLEYLEEGEATGATDGHLVSNRNPWYRVEKQSPAPILGKYMNRTGFLFMRNDVGLLTLNNVHTIYLDFEFSEDQLDALLAYLNSNVIERVLSVESHDYHGLQKLEISQLENTPVIDPRQLSSSKRQRLANLFNYLGRIRRMDLDDSELLRAIDDEIEPLLGLETDSMVEAGSE</sequence>
<dbReference type="SUPFAM" id="SSF53335">
    <property type="entry name" value="S-adenosyl-L-methionine-dependent methyltransferases"/>
    <property type="match status" value="1"/>
</dbReference>
<evidence type="ECO:0000313" key="5">
    <source>
        <dbReference type="EMBL" id="ELY90458.1"/>
    </source>
</evidence>
<keyword evidence="3" id="KW-0949">S-adenosyl-L-methionine</keyword>
<evidence type="ECO:0000259" key="4">
    <source>
        <dbReference type="Pfam" id="PF22837"/>
    </source>
</evidence>
<dbReference type="InterPro" id="IPR054520">
    <property type="entry name" value="M_Eco57I_C"/>
</dbReference>